<dbReference type="Gene3D" id="3.40.50.720">
    <property type="entry name" value="NAD(P)-binding Rossmann-like Domain"/>
    <property type="match status" value="1"/>
</dbReference>
<organism evidence="2 3">
    <name type="scientific">Ligilactobacillus ruminis</name>
    <dbReference type="NCBI Taxonomy" id="1623"/>
    <lineage>
        <taxon>Bacteria</taxon>
        <taxon>Bacillati</taxon>
        <taxon>Bacillota</taxon>
        <taxon>Bacilli</taxon>
        <taxon>Lactobacillales</taxon>
        <taxon>Lactobacillaceae</taxon>
        <taxon>Ligilactobacillus</taxon>
    </lineage>
</organism>
<evidence type="ECO:0000313" key="2">
    <source>
        <dbReference type="EMBL" id="SEM42833.1"/>
    </source>
</evidence>
<gene>
    <name evidence="2" type="ORF">SAMN05216431_102193</name>
</gene>
<evidence type="ECO:0000313" key="3">
    <source>
        <dbReference type="Proteomes" id="UP000182089"/>
    </source>
</evidence>
<dbReference type="InterPro" id="IPR036291">
    <property type="entry name" value="NAD(P)-bd_dom_sf"/>
</dbReference>
<reference evidence="2 3" key="1">
    <citation type="submission" date="2016-10" db="EMBL/GenBank/DDBJ databases">
        <authorList>
            <person name="Varghese N."/>
            <person name="Submissions S."/>
        </authorList>
    </citation>
    <scope>NUCLEOTIDE SEQUENCE [LARGE SCALE GENOMIC DNA]</scope>
    <source>
        <strain evidence="2 3">WC1T17</strain>
    </source>
</reference>
<dbReference type="PRINTS" id="PR00081">
    <property type="entry name" value="GDHRDH"/>
</dbReference>
<dbReference type="InterPro" id="IPR002347">
    <property type="entry name" value="SDR_fam"/>
</dbReference>
<dbReference type="PANTHER" id="PTHR42879:SF2">
    <property type="entry name" value="3-OXOACYL-[ACYL-CARRIER-PROTEIN] REDUCTASE FABG"/>
    <property type="match status" value="1"/>
</dbReference>
<dbReference type="EMBL" id="FOCC01000002">
    <property type="protein sequence ID" value="SEM42833.1"/>
    <property type="molecule type" value="Genomic_DNA"/>
</dbReference>
<evidence type="ECO:0000256" key="1">
    <source>
        <dbReference type="ARBA" id="ARBA00006484"/>
    </source>
</evidence>
<dbReference type="InterPro" id="IPR050259">
    <property type="entry name" value="SDR"/>
</dbReference>
<proteinExistence type="inferred from homology"/>
<comment type="similarity">
    <text evidence="1">Belongs to the short-chain dehydrogenases/reductases (SDR) family.</text>
</comment>
<dbReference type="CDD" id="cd05233">
    <property type="entry name" value="SDR_c"/>
    <property type="match status" value="1"/>
</dbReference>
<sequence length="242" mass="26325">MNWAIIFGASGDIGSQIARDLAQKGWSLYLHYHQNQKRVAALMSELSSTYPKQDFLTLSYDLTDDSQLDKLSGAIFGKLNAVVFAQGTTYYGLFADLDPQNLDTMVKMQVLTPLKIVQKLENKLAQAEFGRVVFIGSVYGGAGSAMEVGYSTVKGALSAFARAYAKEVASLGITVNVVAPGAVDTEMNQIFSADEKADVEAEIPVGRFSFPAEISYWVLCLLEPRSSYLTGQTLYATGGWLK</sequence>
<dbReference type="Pfam" id="PF13561">
    <property type="entry name" value="adh_short_C2"/>
    <property type="match status" value="1"/>
</dbReference>
<dbReference type="PANTHER" id="PTHR42879">
    <property type="entry name" value="3-OXOACYL-(ACYL-CARRIER-PROTEIN) REDUCTASE"/>
    <property type="match status" value="1"/>
</dbReference>
<accession>A0ABY1A9W7</accession>
<name>A0ABY1A9W7_9LACO</name>
<dbReference type="Proteomes" id="UP000182089">
    <property type="component" value="Unassembled WGS sequence"/>
</dbReference>
<protein>
    <submittedName>
        <fullName evidence="2">3-oxoacyl-[acyl-carrier protein] reductase</fullName>
    </submittedName>
</protein>
<comment type="caution">
    <text evidence="2">The sequence shown here is derived from an EMBL/GenBank/DDBJ whole genome shotgun (WGS) entry which is preliminary data.</text>
</comment>
<dbReference type="NCBIfam" id="NF047420">
    <property type="entry name" value="EF_P_mod_YmfI"/>
    <property type="match status" value="1"/>
</dbReference>
<dbReference type="SUPFAM" id="SSF51735">
    <property type="entry name" value="NAD(P)-binding Rossmann-fold domains"/>
    <property type="match status" value="1"/>
</dbReference>